<keyword evidence="3" id="KW-1185">Reference proteome</keyword>
<dbReference type="AlphaFoldDB" id="A0A1M2VAS1"/>
<organism evidence="2 3">
    <name type="scientific">Trametes pubescens</name>
    <name type="common">White-rot fungus</name>
    <dbReference type="NCBI Taxonomy" id="154538"/>
    <lineage>
        <taxon>Eukaryota</taxon>
        <taxon>Fungi</taxon>
        <taxon>Dikarya</taxon>
        <taxon>Basidiomycota</taxon>
        <taxon>Agaricomycotina</taxon>
        <taxon>Agaricomycetes</taxon>
        <taxon>Polyporales</taxon>
        <taxon>Polyporaceae</taxon>
        <taxon>Trametes</taxon>
    </lineage>
</organism>
<gene>
    <name evidence="2" type="ORF">TRAPUB_4502</name>
</gene>
<dbReference type="Proteomes" id="UP000184267">
    <property type="component" value="Unassembled WGS sequence"/>
</dbReference>
<evidence type="ECO:0000313" key="3">
    <source>
        <dbReference type="Proteomes" id="UP000184267"/>
    </source>
</evidence>
<proteinExistence type="predicted"/>
<dbReference type="EMBL" id="MNAD01001519">
    <property type="protein sequence ID" value="OJT04708.1"/>
    <property type="molecule type" value="Genomic_DNA"/>
</dbReference>
<reference evidence="2 3" key="1">
    <citation type="submission" date="2016-10" db="EMBL/GenBank/DDBJ databases">
        <title>Genome sequence of the basidiomycete white-rot fungus Trametes pubescens.</title>
        <authorList>
            <person name="Makela M.R."/>
            <person name="Granchi Z."/>
            <person name="Peng M."/>
            <person name="De Vries R.P."/>
            <person name="Grigoriev I."/>
            <person name="Riley R."/>
            <person name="Hilden K."/>
        </authorList>
    </citation>
    <scope>NUCLEOTIDE SEQUENCE [LARGE SCALE GENOMIC DNA]</scope>
    <source>
        <strain evidence="2 3">FBCC735</strain>
    </source>
</reference>
<evidence type="ECO:0000256" key="1">
    <source>
        <dbReference type="SAM" id="MobiDB-lite"/>
    </source>
</evidence>
<accession>A0A1M2VAS1</accession>
<comment type="caution">
    <text evidence="2">The sequence shown here is derived from an EMBL/GenBank/DDBJ whole genome shotgun (WGS) entry which is preliminary data.</text>
</comment>
<protein>
    <submittedName>
        <fullName evidence="2">Uncharacterized protein</fullName>
    </submittedName>
</protein>
<name>A0A1M2VAS1_TRAPU</name>
<feature type="region of interest" description="Disordered" evidence="1">
    <location>
        <begin position="123"/>
        <end position="191"/>
    </location>
</feature>
<sequence>MTEDGWAEADRATEGAEVILSSAAVEDTGVGSGGRAAGRDATGAEVITEENALEEIAEDAVITLLDALTGDNDGVKLLTDDSLGGAEDTLAASVEARSAELSVRALKAELPEAMLELAAAATDATEEATTEEGEKTEELASPGRETLDVNTPAEEPVTLNEDMARTGPTEGKGRGSGTLCYDGRGIAMPAR</sequence>
<evidence type="ECO:0000313" key="2">
    <source>
        <dbReference type="EMBL" id="OJT04708.1"/>
    </source>
</evidence>